<gene>
    <name evidence="6" type="ORF">AFR_14740</name>
</gene>
<name>U5VZT7_9ACTN</name>
<dbReference type="PANTHER" id="PTHR30346:SF0">
    <property type="entry name" value="HCA OPERON TRANSCRIPTIONAL ACTIVATOR HCAR"/>
    <property type="match status" value="1"/>
</dbReference>
<dbReference type="Proteomes" id="UP000017746">
    <property type="component" value="Chromosome"/>
</dbReference>
<dbReference type="Gene3D" id="1.10.10.10">
    <property type="entry name" value="Winged helix-like DNA-binding domain superfamily/Winged helix DNA-binding domain"/>
    <property type="match status" value="1"/>
</dbReference>
<dbReference type="SUPFAM" id="SSF46785">
    <property type="entry name" value="Winged helix' DNA-binding domain"/>
    <property type="match status" value="1"/>
</dbReference>
<keyword evidence="3" id="KW-0238">DNA-binding</keyword>
<evidence type="ECO:0000259" key="5">
    <source>
        <dbReference type="PROSITE" id="PS50931"/>
    </source>
</evidence>
<evidence type="ECO:0000256" key="4">
    <source>
        <dbReference type="ARBA" id="ARBA00023163"/>
    </source>
</evidence>
<dbReference type="eggNOG" id="COG0583">
    <property type="taxonomic scope" value="Bacteria"/>
</dbReference>
<dbReference type="InterPro" id="IPR036388">
    <property type="entry name" value="WH-like_DNA-bd_sf"/>
</dbReference>
<keyword evidence="7" id="KW-1185">Reference proteome</keyword>
<dbReference type="GO" id="GO:0032993">
    <property type="term" value="C:protein-DNA complex"/>
    <property type="evidence" value="ECO:0007669"/>
    <property type="project" value="TreeGrafter"/>
</dbReference>
<evidence type="ECO:0000256" key="2">
    <source>
        <dbReference type="ARBA" id="ARBA00023015"/>
    </source>
</evidence>
<dbReference type="PATRIC" id="fig|1246995.3.peg.2993"/>
<dbReference type="AlphaFoldDB" id="U5VZT7"/>
<proteinExistence type="inferred from homology"/>
<comment type="similarity">
    <text evidence="1">Belongs to the LysR transcriptional regulatory family.</text>
</comment>
<dbReference type="PANTHER" id="PTHR30346">
    <property type="entry name" value="TRANSCRIPTIONAL DUAL REGULATOR HCAR-RELATED"/>
    <property type="match status" value="1"/>
</dbReference>
<dbReference type="GO" id="GO:0003700">
    <property type="term" value="F:DNA-binding transcription factor activity"/>
    <property type="evidence" value="ECO:0007669"/>
    <property type="project" value="InterPro"/>
</dbReference>
<dbReference type="InterPro" id="IPR036390">
    <property type="entry name" value="WH_DNA-bd_sf"/>
</dbReference>
<protein>
    <submittedName>
        <fullName evidence="6">LysR family transcriptional regulator</fullName>
    </submittedName>
</protein>
<dbReference type="PROSITE" id="PS50931">
    <property type="entry name" value="HTH_LYSR"/>
    <property type="match status" value="1"/>
</dbReference>
<keyword evidence="4" id="KW-0804">Transcription</keyword>
<dbReference type="Pfam" id="PF00126">
    <property type="entry name" value="HTH_1"/>
    <property type="match status" value="1"/>
</dbReference>
<organism evidence="6 7">
    <name type="scientific">Actinoplanes friuliensis DSM 7358</name>
    <dbReference type="NCBI Taxonomy" id="1246995"/>
    <lineage>
        <taxon>Bacteria</taxon>
        <taxon>Bacillati</taxon>
        <taxon>Actinomycetota</taxon>
        <taxon>Actinomycetes</taxon>
        <taxon>Micromonosporales</taxon>
        <taxon>Micromonosporaceae</taxon>
        <taxon>Actinoplanes</taxon>
    </lineage>
</organism>
<dbReference type="KEGG" id="afs:AFR_14740"/>
<evidence type="ECO:0000256" key="1">
    <source>
        <dbReference type="ARBA" id="ARBA00009437"/>
    </source>
</evidence>
<evidence type="ECO:0000313" key="7">
    <source>
        <dbReference type="Proteomes" id="UP000017746"/>
    </source>
</evidence>
<dbReference type="HOGENOM" id="CLU_082995_0_0_11"/>
<keyword evidence="2" id="KW-0805">Transcription regulation</keyword>
<accession>U5VZT7</accession>
<evidence type="ECO:0000313" key="6">
    <source>
        <dbReference type="EMBL" id="AGZ41230.1"/>
    </source>
</evidence>
<dbReference type="RefSeq" id="WP_023361289.1">
    <property type="nucleotide sequence ID" value="NC_022657.1"/>
</dbReference>
<feature type="domain" description="HTH lysR-type" evidence="5">
    <location>
        <begin position="1"/>
        <end position="59"/>
    </location>
</feature>
<evidence type="ECO:0000256" key="3">
    <source>
        <dbReference type="ARBA" id="ARBA00023125"/>
    </source>
</evidence>
<dbReference type="GO" id="GO:0003677">
    <property type="term" value="F:DNA binding"/>
    <property type="evidence" value="ECO:0007669"/>
    <property type="project" value="UniProtKB-KW"/>
</dbReference>
<dbReference type="InterPro" id="IPR000847">
    <property type="entry name" value="LysR_HTH_N"/>
</dbReference>
<reference evidence="6 7" key="1">
    <citation type="journal article" date="2014" name="J. Biotechnol.">
        <title>Complete genome sequence of the actinobacterium Actinoplanes friuliensis HAG 010964, producer of the lipopeptide antibiotic friulimycin.</title>
        <authorList>
            <person name="Ruckert C."/>
            <person name="Szczepanowski R."/>
            <person name="Albersmeier A."/>
            <person name="Goesmann A."/>
            <person name="Fischer N."/>
            <person name="Steinkamper A."/>
            <person name="Puhler A."/>
            <person name="Biener R."/>
            <person name="Schwartz D."/>
            <person name="Kalinowski J."/>
        </authorList>
    </citation>
    <scope>NUCLEOTIDE SEQUENCE [LARGE SCALE GENOMIC DNA]</scope>
    <source>
        <strain evidence="6 7">DSM 7358</strain>
    </source>
</reference>
<dbReference type="EMBL" id="CP006272">
    <property type="protein sequence ID" value="AGZ41230.1"/>
    <property type="molecule type" value="Genomic_DNA"/>
</dbReference>
<dbReference type="STRING" id="1246995.AFR_14740"/>
<sequence length="289" mass="30786">MDLIGACRVFVHVGERASFTLGAAAAGVPQPVASRRVAALEKRFGERLFDRAARRAVLTTFGRDLLPAAKRLVQLADALDEDVARARLRPLTVAMPETCSVRQLALLGAAAREESTILDFRQAGPTARTELLRSGEVRVAVLAVPPDAATWVAPLGAASARDTGPAVLHIDSLRPRRSARSSRRIWIQPEDDVAHIRDTLVRLGHRAALAPAQIAVAPTLTAAVSEVVRTDDLVLCTAAQADELELYWRPLAGDPVARGYEVAAPAGGDADRLRGELASQVGRCLAARG</sequence>